<evidence type="ECO:0000256" key="11">
    <source>
        <dbReference type="SAM" id="Phobius"/>
    </source>
</evidence>
<reference evidence="13" key="1">
    <citation type="journal article" date="2019" name="bioRxiv">
        <title>The Genome of the Zebra Mussel, Dreissena polymorpha: A Resource for Invasive Species Research.</title>
        <authorList>
            <person name="McCartney M.A."/>
            <person name="Auch B."/>
            <person name="Kono T."/>
            <person name="Mallez S."/>
            <person name="Zhang Y."/>
            <person name="Obille A."/>
            <person name="Becker A."/>
            <person name="Abrahante J.E."/>
            <person name="Garbe J."/>
            <person name="Badalamenti J.P."/>
            <person name="Herman A."/>
            <person name="Mangelson H."/>
            <person name="Liachko I."/>
            <person name="Sullivan S."/>
            <person name="Sone E.D."/>
            <person name="Koren S."/>
            <person name="Silverstein K.A.T."/>
            <person name="Beckman K.B."/>
            <person name="Gohl D.M."/>
        </authorList>
    </citation>
    <scope>NUCLEOTIDE SEQUENCE</scope>
    <source>
        <strain evidence="13">Duluth1</strain>
        <tissue evidence="13">Whole animal</tissue>
    </source>
</reference>
<dbReference type="Pfam" id="PF00001">
    <property type="entry name" value="7tm_1"/>
    <property type="match status" value="1"/>
</dbReference>
<dbReference type="InterPro" id="IPR000276">
    <property type="entry name" value="GPCR_Rhodpsn"/>
</dbReference>
<dbReference type="GO" id="GO:0005886">
    <property type="term" value="C:plasma membrane"/>
    <property type="evidence" value="ECO:0007669"/>
    <property type="project" value="UniProtKB-SubCell"/>
</dbReference>
<dbReference type="GO" id="GO:0043410">
    <property type="term" value="P:positive regulation of MAPK cascade"/>
    <property type="evidence" value="ECO:0007669"/>
    <property type="project" value="TreeGrafter"/>
</dbReference>
<dbReference type="CDD" id="cd15067">
    <property type="entry name" value="7tmA_Dop1R2-like"/>
    <property type="match status" value="1"/>
</dbReference>
<feature type="transmembrane region" description="Helical" evidence="11">
    <location>
        <begin position="115"/>
        <end position="134"/>
    </location>
</feature>
<dbReference type="EMBL" id="JAIWYP010000014">
    <property type="protein sequence ID" value="KAH3708248.1"/>
    <property type="molecule type" value="Genomic_DNA"/>
</dbReference>
<keyword evidence="3 9" id="KW-0812">Transmembrane</keyword>
<dbReference type="AlphaFoldDB" id="A0A9D3YVQ0"/>
<feature type="transmembrane region" description="Helical" evidence="11">
    <location>
        <begin position="433"/>
        <end position="455"/>
    </location>
</feature>
<dbReference type="PROSITE" id="PS50262">
    <property type="entry name" value="G_PROTEIN_RECEP_F1_2"/>
    <property type="match status" value="1"/>
</dbReference>
<reference evidence="13" key="2">
    <citation type="submission" date="2020-11" db="EMBL/GenBank/DDBJ databases">
        <authorList>
            <person name="McCartney M.A."/>
            <person name="Auch B."/>
            <person name="Kono T."/>
            <person name="Mallez S."/>
            <person name="Becker A."/>
            <person name="Gohl D.M."/>
            <person name="Silverstein K.A.T."/>
            <person name="Koren S."/>
            <person name="Bechman K.B."/>
            <person name="Herman A."/>
            <person name="Abrahante J.E."/>
            <person name="Garbe J."/>
        </authorList>
    </citation>
    <scope>NUCLEOTIDE SEQUENCE</scope>
    <source>
        <strain evidence="13">Duluth1</strain>
        <tissue evidence="13">Whole animal</tissue>
    </source>
</reference>
<evidence type="ECO:0000256" key="2">
    <source>
        <dbReference type="ARBA" id="ARBA00022475"/>
    </source>
</evidence>
<dbReference type="OrthoDB" id="5957871at2759"/>
<evidence type="ECO:0000313" key="13">
    <source>
        <dbReference type="EMBL" id="KAH3708248.1"/>
    </source>
</evidence>
<feature type="transmembrane region" description="Helical" evidence="11">
    <location>
        <begin position="238"/>
        <end position="260"/>
    </location>
</feature>
<dbReference type="InterPro" id="IPR017452">
    <property type="entry name" value="GPCR_Rhodpsn_7TM"/>
</dbReference>
<feature type="transmembrane region" description="Helical" evidence="11">
    <location>
        <begin position="196"/>
        <end position="218"/>
    </location>
</feature>
<evidence type="ECO:0000256" key="9">
    <source>
        <dbReference type="RuleBase" id="RU000688"/>
    </source>
</evidence>
<protein>
    <recommendedName>
        <fullName evidence="12">G-protein coupled receptors family 1 profile domain-containing protein</fullName>
    </recommendedName>
</protein>
<dbReference type="Proteomes" id="UP000828390">
    <property type="component" value="Unassembled WGS sequence"/>
</dbReference>
<dbReference type="SUPFAM" id="SSF81321">
    <property type="entry name" value="Family A G protein-coupled receptor-like"/>
    <property type="match status" value="1"/>
</dbReference>
<dbReference type="Gene3D" id="1.20.1070.10">
    <property type="entry name" value="Rhodopsin 7-helix transmembrane proteins"/>
    <property type="match status" value="1"/>
</dbReference>
<evidence type="ECO:0000256" key="3">
    <source>
        <dbReference type="ARBA" id="ARBA00022692"/>
    </source>
</evidence>
<keyword evidence="4 11" id="KW-1133">Transmembrane helix</keyword>
<comment type="similarity">
    <text evidence="9">Belongs to the G-protein coupled receptor 1 family.</text>
</comment>
<evidence type="ECO:0000256" key="8">
    <source>
        <dbReference type="ARBA" id="ARBA00023224"/>
    </source>
</evidence>
<dbReference type="PANTHER" id="PTHR24248">
    <property type="entry name" value="ADRENERGIC RECEPTOR-RELATED G-PROTEIN COUPLED RECEPTOR"/>
    <property type="match status" value="1"/>
</dbReference>
<accession>A0A9D3YVQ0</accession>
<keyword evidence="7 9" id="KW-0675">Receptor</keyword>
<evidence type="ECO:0000256" key="4">
    <source>
        <dbReference type="ARBA" id="ARBA00022989"/>
    </source>
</evidence>
<keyword evidence="6 11" id="KW-0472">Membrane</keyword>
<dbReference type="GO" id="GO:0004930">
    <property type="term" value="F:G protein-coupled receptor activity"/>
    <property type="evidence" value="ECO:0007669"/>
    <property type="project" value="UniProtKB-KW"/>
</dbReference>
<dbReference type="GO" id="GO:0071880">
    <property type="term" value="P:adenylate cyclase-activating adrenergic receptor signaling pathway"/>
    <property type="evidence" value="ECO:0007669"/>
    <property type="project" value="TreeGrafter"/>
</dbReference>
<sequence length="500" mass="55999">MTQEGIYDVFTGPSNSSWAQTGAATSLSDLVFLTDGMLEGNKLNSAFVQARGVTTTFQMFVNTTASLNDLQFLHETKHPVIGVILAMFSFITVLGNLLVIAAVVKELYLRTVTNYLIVSLAIADVMVGGIVMPFSISYELNNQVWYYGTAWCDLWHSFDVLGSTASILNLCIISLDRYWAITDPIAYPTRMSPCRVWVLIAFVWICSAGISFPAIAWWKAVTPVALSSNQCVFTEDSAYLIFSSMVSFYFPTIVMIFVYIQIYRAARNQRKSIETGTKVMTSNRLFGGSSVMTLRIHRGGMAKLRSPAAAPEATPFQKNSESDEDNASMVSSIQTPIHDMPSEELDKHHDDVNQSHHNNHHQHHNQRPMKFITKRLRHLALSKKLSKLAKEQKAAKTLGIVVGVFIICWLPFFVVNVLLGICSASCVHKPDVIMPVFTWFGYINSGVNPIIYALSMRDFRRAFGRIVFCCCPKYRFQGRRRAKTCRTNFTSSSFMGSALL</sequence>
<feature type="transmembrane region" description="Helical" evidence="11">
    <location>
        <begin position="154"/>
        <end position="175"/>
    </location>
</feature>
<evidence type="ECO:0000256" key="10">
    <source>
        <dbReference type="SAM" id="MobiDB-lite"/>
    </source>
</evidence>
<keyword evidence="14" id="KW-1185">Reference proteome</keyword>
<keyword evidence="8 9" id="KW-0807">Transducer</keyword>
<dbReference type="PROSITE" id="PS00237">
    <property type="entry name" value="G_PROTEIN_RECEP_F1_1"/>
    <property type="match status" value="1"/>
</dbReference>
<evidence type="ECO:0000256" key="1">
    <source>
        <dbReference type="ARBA" id="ARBA00004651"/>
    </source>
</evidence>
<feature type="domain" description="G-protein coupled receptors family 1 profile" evidence="12">
    <location>
        <begin position="95"/>
        <end position="452"/>
    </location>
</feature>
<evidence type="ECO:0000256" key="5">
    <source>
        <dbReference type="ARBA" id="ARBA00023040"/>
    </source>
</evidence>
<comment type="caution">
    <text evidence="13">The sequence shown here is derived from an EMBL/GenBank/DDBJ whole genome shotgun (WGS) entry which is preliminary data.</text>
</comment>
<comment type="subcellular location">
    <subcellularLocation>
        <location evidence="1">Cell membrane</location>
        <topology evidence="1">Multi-pass membrane protein</topology>
    </subcellularLocation>
</comment>
<name>A0A9D3YVQ0_DREPO</name>
<keyword evidence="5 9" id="KW-0297">G-protein coupled receptor</keyword>
<feature type="transmembrane region" description="Helical" evidence="11">
    <location>
        <begin position="397"/>
        <end position="421"/>
    </location>
</feature>
<keyword evidence="2" id="KW-1003">Cell membrane</keyword>
<evidence type="ECO:0000259" key="12">
    <source>
        <dbReference type="PROSITE" id="PS50262"/>
    </source>
</evidence>
<evidence type="ECO:0000256" key="7">
    <source>
        <dbReference type="ARBA" id="ARBA00023170"/>
    </source>
</evidence>
<feature type="compositionally biased region" description="Basic residues" evidence="10">
    <location>
        <begin position="357"/>
        <end position="366"/>
    </location>
</feature>
<feature type="compositionally biased region" description="Basic and acidic residues" evidence="10">
    <location>
        <begin position="340"/>
        <end position="354"/>
    </location>
</feature>
<gene>
    <name evidence="13" type="ORF">DPMN_067695</name>
</gene>
<dbReference type="PRINTS" id="PR00237">
    <property type="entry name" value="GPCRRHODOPSN"/>
</dbReference>
<evidence type="ECO:0000256" key="6">
    <source>
        <dbReference type="ARBA" id="ARBA00023136"/>
    </source>
</evidence>
<proteinExistence type="inferred from homology"/>
<dbReference type="SMART" id="SM01381">
    <property type="entry name" value="7TM_GPCR_Srsx"/>
    <property type="match status" value="1"/>
</dbReference>
<organism evidence="13 14">
    <name type="scientific">Dreissena polymorpha</name>
    <name type="common">Zebra mussel</name>
    <name type="synonym">Mytilus polymorpha</name>
    <dbReference type="NCBI Taxonomy" id="45954"/>
    <lineage>
        <taxon>Eukaryota</taxon>
        <taxon>Metazoa</taxon>
        <taxon>Spiralia</taxon>
        <taxon>Lophotrochozoa</taxon>
        <taxon>Mollusca</taxon>
        <taxon>Bivalvia</taxon>
        <taxon>Autobranchia</taxon>
        <taxon>Heteroconchia</taxon>
        <taxon>Euheterodonta</taxon>
        <taxon>Imparidentia</taxon>
        <taxon>Neoheterodontei</taxon>
        <taxon>Myida</taxon>
        <taxon>Dreissenoidea</taxon>
        <taxon>Dreissenidae</taxon>
        <taxon>Dreissena</taxon>
    </lineage>
</organism>
<evidence type="ECO:0000313" key="14">
    <source>
        <dbReference type="Proteomes" id="UP000828390"/>
    </source>
</evidence>
<dbReference type="PANTHER" id="PTHR24248:SF185">
    <property type="entry name" value="DOPAMINE RECEPTOR 2"/>
    <property type="match status" value="1"/>
</dbReference>
<feature type="transmembrane region" description="Helical" evidence="11">
    <location>
        <begin position="80"/>
        <end position="103"/>
    </location>
</feature>
<feature type="region of interest" description="Disordered" evidence="10">
    <location>
        <begin position="304"/>
        <end position="366"/>
    </location>
</feature>